<organism evidence="2">
    <name type="scientific">uncultured Citrobacter sp</name>
    <dbReference type="NCBI Taxonomy" id="200446"/>
    <lineage>
        <taxon>Bacteria</taxon>
        <taxon>Pseudomonadati</taxon>
        <taxon>Pseudomonadota</taxon>
        <taxon>Gammaproteobacteria</taxon>
        <taxon>Enterobacterales</taxon>
        <taxon>Enterobacteriaceae</taxon>
        <taxon>Citrobacter</taxon>
        <taxon>environmental samples</taxon>
    </lineage>
</organism>
<proteinExistence type="predicted"/>
<protein>
    <submittedName>
        <fullName evidence="2">Uncharacterized protein</fullName>
    </submittedName>
</protein>
<gene>
    <name evidence="2" type="ORF">KL86CIT2_540115</name>
    <name evidence="1" type="ORF">KM92CIT3_200481</name>
</gene>
<sequence length="66" mass="7490">MNQAKKRCQEAIVTVNANTTYTFICVLSIMLTRVSEVPFKAILATQISQIIWFKSVTLNKHFIANT</sequence>
<accession>A0A212IM44</accession>
<evidence type="ECO:0000313" key="2">
    <source>
        <dbReference type="EMBL" id="SBV67631.1"/>
    </source>
</evidence>
<dbReference type="AlphaFoldDB" id="A0A212IM44"/>
<evidence type="ECO:0000313" key="1">
    <source>
        <dbReference type="EMBL" id="SBV63078.1"/>
    </source>
</evidence>
<reference evidence="2" key="1">
    <citation type="submission" date="2016-04" db="EMBL/GenBank/DDBJ databases">
        <authorList>
            <person name="Evans L.H."/>
            <person name="Alamgir A."/>
            <person name="Owens N."/>
            <person name="Weber N.D."/>
            <person name="Virtaneva K."/>
            <person name="Barbian K."/>
            <person name="Babar A."/>
            <person name="Rosenke K."/>
        </authorList>
    </citation>
    <scope>NUCLEOTIDE SEQUENCE</scope>
    <source>
        <strain evidence="2">86-2</strain>
        <strain evidence="1">92-3</strain>
    </source>
</reference>
<dbReference type="EMBL" id="FLUA01000054">
    <property type="protein sequence ID" value="SBV67631.1"/>
    <property type="molecule type" value="Genomic_DNA"/>
</dbReference>
<dbReference type="EMBL" id="FLUB01000013">
    <property type="protein sequence ID" value="SBV63078.1"/>
    <property type="molecule type" value="Genomic_DNA"/>
</dbReference>
<name>A0A212IM44_9ENTR</name>